<comment type="caution">
    <text evidence="1">The sequence shown here is derived from an EMBL/GenBank/DDBJ whole genome shotgun (WGS) entry which is preliminary data.</text>
</comment>
<dbReference type="Proteomes" id="UP001058074">
    <property type="component" value="Unassembled WGS sequence"/>
</dbReference>
<accession>A0ACB5RIS5</accession>
<gene>
    <name evidence="1" type="ORF">rsdtw13_42580</name>
</gene>
<organism evidence="1 2">
    <name type="scientific">Inconstantimicrobium mannanitabidum</name>
    <dbReference type="NCBI Taxonomy" id="1604901"/>
    <lineage>
        <taxon>Bacteria</taxon>
        <taxon>Bacillati</taxon>
        <taxon>Bacillota</taxon>
        <taxon>Clostridia</taxon>
        <taxon>Eubacteriales</taxon>
        <taxon>Clostridiaceae</taxon>
        <taxon>Inconstantimicrobium</taxon>
    </lineage>
</organism>
<reference evidence="1" key="1">
    <citation type="journal article" date="2025" name="Int. J. Syst. Evol. Microbiol.">
        <title>Inconstantimicrobium mannanitabidum sp. nov., a novel member of the family Clostridiaceae isolated from anoxic soil under the treatment of reductive soil disinfestation.</title>
        <authorList>
            <person name="Ueki A."/>
            <person name="Tonouchi A."/>
            <person name="Honma S."/>
            <person name="Kaku N."/>
            <person name="Ueki K."/>
        </authorList>
    </citation>
    <scope>NUCLEOTIDE SEQUENCE</scope>
    <source>
        <strain evidence="1">TW13</strain>
    </source>
</reference>
<sequence length="132" mass="14223">MKNMKLKFLSLGVLVAVATSATPVFAQTVTNTKGVKPAIHEDFYSNQSAATIIANGGVIQEGDSGQPVRDVQSRLVSWGYLSSSDVDGQFGPKTRDAVRQFQLNWNRWARPNGQPTLAPDGIVGSQTWACLS</sequence>
<evidence type="ECO:0000313" key="1">
    <source>
        <dbReference type="EMBL" id="GKX69000.1"/>
    </source>
</evidence>
<keyword evidence="2" id="KW-1185">Reference proteome</keyword>
<proteinExistence type="predicted"/>
<dbReference type="EMBL" id="BROD01000002">
    <property type="protein sequence ID" value="GKX69000.1"/>
    <property type="molecule type" value="Genomic_DNA"/>
</dbReference>
<name>A0ACB5RIS5_9CLOT</name>
<protein>
    <submittedName>
        <fullName evidence="1">Peptidoglycan-binding protein</fullName>
    </submittedName>
</protein>
<evidence type="ECO:0000313" key="2">
    <source>
        <dbReference type="Proteomes" id="UP001058074"/>
    </source>
</evidence>